<gene>
    <name evidence="2" type="ORF">CTheo_3841</name>
</gene>
<dbReference type="CDD" id="cd08276">
    <property type="entry name" value="MDR7"/>
    <property type="match status" value="1"/>
</dbReference>
<dbReference type="Pfam" id="PF08240">
    <property type="entry name" value="ADH_N"/>
    <property type="match status" value="1"/>
</dbReference>
<accession>A0A5N5QMA5</accession>
<protein>
    <submittedName>
        <fullName evidence="2">Alcohol dehydrogenase</fullName>
    </submittedName>
</protein>
<sequence>MSQIPSIAKAWRFPPDSEAWKGAQSLELRDVKVSTPGNGEVLVKLHAASLNYSNNQYFAGGPFTGSDGGGLIPVSDSAGEIVPVGEGVTRLLLISHAQPEHIATTLGSCVQGSLAQYRVFPANEILPIPDHLSYEEAATILCAGVTAWNALFEKRTVSEGSTILVLGSGGISMFGAQLAKAAGAQVIASTSSKDKAERYTHFTATLAVIADSTRSSFEPSLATADIARTSSNAGRRTPRRAPAAAPSRTFITSLSNAHGTNTPVARPLPVPLCLCCGTLIKSLKSIKQEGIVHLIGFLAQGEVKDDLSELAQLMIMSQGTITSVIVGNKEMNQRLDTFLSTHKTKPAIDSRAFSWTEAVEAYEYVERAWVALWQGD</sequence>
<dbReference type="PANTHER" id="PTHR45033">
    <property type="match status" value="1"/>
</dbReference>
<dbReference type="Proteomes" id="UP000383932">
    <property type="component" value="Unassembled WGS sequence"/>
</dbReference>
<evidence type="ECO:0000313" key="2">
    <source>
        <dbReference type="EMBL" id="KAB5592698.1"/>
    </source>
</evidence>
<organism evidence="2 3">
    <name type="scientific">Ceratobasidium theobromae</name>
    <dbReference type="NCBI Taxonomy" id="1582974"/>
    <lineage>
        <taxon>Eukaryota</taxon>
        <taxon>Fungi</taxon>
        <taxon>Dikarya</taxon>
        <taxon>Basidiomycota</taxon>
        <taxon>Agaricomycotina</taxon>
        <taxon>Agaricomycetes</taxon>
        <taxon>Cantharellales</taxon>
        <taxon>Ceratobasidiaceae</taxon>
        <taxon>Ceratobasidium</taxon>
    </lineage>
</organism>
<dbReference type="InterPro" id="IPR036291">
    <property type="entry name" value="NAD(P)-bd_dom_sf"/>
</dbReference>
<dbReference type="SUPFAM" id="SSF50129">
    <property type="entry name" value="GroES-like"/>
    <property type="match status" value="1"/>
</dbReference>
<dbReference type="InterPro" id="IPR013154">
    <property type="entry name" value="ADH-like_N"/>
</dbReference>
<name>A0A5N5QMA5_9AGAM</name>
<dbReference type="GO" id="GO:0016491">
    <property type="term" value="F:oxidoreductase activity"/>
    <property type="evidence" value="ECO:0007669"/>
    <property type="project" value="InterPro"/>
</dbReference>
<proteinExistence type="predicted"/>
<comment type="caution">
    <text evidence="2">The sequence shown here is derived from an EMBL/GenBank/DDBJ whole genome shotgun (WGS) entry which is preliminary data.</text>
</comment>
<dbReference type="Gene3D" id="3.40.50.720">
    <property type="entry name" value="NAD(P)-binding Rossmann-like Domain"/>
    <property type="match status" value="2"/>
</dbReference>
<feature type="domain" description="Enoyl reductase (ER)" evidence="1">
    <location>
        <begin position="22"/>
        <end position="372"/>
    </location>
</feature>
<keyword evidence="3" id="KW-1185">Reference proteome</keyword>
<dbReference type="InterPro" id="IPR052711">
    <property type="entry name" value="Zinc_ADH-like"/>
</dbReference>
<reference evidence="2 3" key="1">
    <citation type="journal article" date="2019" name="Fungal Biol. Biotechnol.">
        <title>Draft genome sequence of fastidious pathogen Ceratobasidium theobromae, which causes vascular-streak dieback in Theobroma cacao.</title>
        <authorList>
            <person name="Ali S.S."/>
            <person name="Asman A."/>
            <person name="Shao J."/>
            <person name="Firmansyah A.P."/>
            <person name="Susilo A.W."/>
            <person name="Rosmana A."/>
            <person name="McMahon P."/>
            <person name="Junaid M."/>
            <person name="Guest D."/>
            <person name="Kheng T.Y."/>
            <person name="Meinhardt L.W."/>
            <person name="Bailey B.A."/>
        </authorList>
    </citation>
    <scope>NUCLEOTIDE SEQUENCE [LARGE SCALE GENOMIC DNA]</scope>
    <source>
        <strain evidence="2 3">CT2</strain>
    </source>
</reference>
<dbReference type="Gene3D" id="3.90.180.10">
    <property type="entry name" value="Medium-chain alcohol dehydrogenases, catalytic domain"/>
    <property type="match status" value="2"/>
</dbReference>
<dbReference type="OrthoDB" id="9930022at2759"/>
<evidence type="ECO:0000259" key="1">
    <source>
        <dbReference type="SMART" id="SM00829"/>
    </source>
</evidence>
<dbReference type="EMBL" id="SSOP01000056">
    <property type="protein sequence ID" value="KAB5592698.1"/>
    <property type="molecule type" value="Genomic_DNA"/>
</dbReference>
<dbReference type="PANTHER" id="PTHR45033:SF2">
    <property type="entry name" value="ZINC-TYPE ALCOHOL DEHYDROGENASE-LIKE PROTEIN C1773.06C"/>
    <property type="match status" value="1"/>
</dbReference>
<dbReference type="SMART" id="SM00829">
    <property type="entry name" value="PKS_ER"/>
    <property type="match status" value="1"/>
</dbReference>
<evidence type="ECO:0000313" key="3">
    <source>
        <dbReference type="Proteomes" id="UP000383932"/>
    </source>
</evidence>
<dbReference type="InterPro" id="IPR011032">
    <property type="entry name" value="GroES-like_sf"/>
</dbReference>
<dbReference type="SUPFAM" id="SSF51735">
    <property type="entry name" value="NAD(P)-binding Rossmann-fold domains"/>
    <property type="match status" value="1"/>
</dbReference>
<dbReference type="InterPro" id="IPR020843">
    <property type="entry name" value="ER"/>
</dbReference>
<dbReference type="AlphaFoldDB" id="A0A5N5QMA5"/>